<dbReference type="Proteomes" id="UP000515146">
    <property type="component" value="Unplaced"/>
</dbReference>
<organism evidence="7 8">
    <name type="scientific">Dermatophagoides pteronyssinus</name>
    <name type="common">European house dust mite</name>
    <dbReference type="NCBI Taxonomy" id="6956"/>
    <lineage>
        <taxon>Eukaryota</taxon>
        <taxon>Metazoa</taxon>
        <taxon>Ecdysozoa</taxon>
        <taxon>Arthropoda</taxon>
        <taxon>Chelicerata</taxon>
        <taxon>Arachnida</taxon>
        <taxon>Acari</taxon>
        <taxon>Acariformes</taxon>
        <taxon>Sarcoptiformes</taxon>
        <taxon>Astigmata</taxon>
        <taxon>Psoroptidia</taxon>
        <taxon>Analgoidea</taxon>
        <taxon>Pyroglyphidae</taxon>
        <taxon>Dermatophagoidinae</taxon>
        <taxon>Dermatophagoides</taxon>
    </lineage>
</organism>
<dbReference type="InterPro" id="IPR007277">
    <property type="entry name" value="Svp26/Tex261"/>
</dbReference>
<keyword evidence="6" id="KW-0472">Membrane</keyword>
<evidence type="ECO:0000256" key="6">
    <source>
        <dbReference type="ARBA" id="ARBA00023136"/>
    </source>
</evidence>
<dbReference type="GO" id="GO:0006888">
    <property type="term" value="P:endoplasmic reticulum to Golgi vesicle-mediated transport"/>
    <property type="evidence" value="ECO:0007669"/>
    <property type="project" value="InterPro"/>
</dbReference>
<dbReference type="PANTHER" id="PTHR13144">
    <property type="entry name" value="TEX261 PROTEIN"/>
    <property type="match status" value="1"/>
</dbReference>
<dbReference type="GO" id="GO:0030134">
    <property type="term" value="C:COPII-coated ER to Golgi transport vesicle"/>
    <property type="evidence" value="ECO:0007669"/>
    <property type="project" value="TreeGrafter"/>
</dbReference>
<protein>
    <recommendedName>
        <fullName evidence="3">Protein TEX261</fullName>
    </recommendedName>
</protein>
<dbReference type="OrthoDB" id="28257at2759"/>
<evidence type="ECO:0000256" key="2">
    <source>
        <dbReference type="ARBA" id="ARBA00008096"/>
    </source>
</evidence>
<comment type="similarity">
    <text evidence="2">Belongs to the SVP26 family.</text>
</comment>
<dbReference type="OMA" id="TMGTEPV"/>
<accession>A0A6P6YF08</accession>
<dbReference type="AlphaFoldDB" id="A0A6P6YF08"/>
<dbReference type="Pfam" id="PF04148">
    <property type="entry name" value="Erv26"/>
    <property type="match status" value="1"/>
</dbReference>
<keyword evidence="7" id="KW-1185">Reference proteome</keyword>
<dbReference type="RefSeq" id="XP_027203476.1">
    <property type="nucleotide sequence ID" value="XM_027347675.1"/>
</dbReference>
<sequence length="199" mass="23314">MWFFLLLTWLGIIVLLLFFILSLATGLYYLAELIEEYTTVSCKIIRQLNLFIIAIYVGLFLFENLPNYLIICGLLSHLNNMIILKTFPFFQLSSPSFLFFIAMFIINHYLAFTYFAQVNFYFVQVLSYFTICLWIIPFAFFVSLSANDNVLPTSIENRNSDDHDLISHYFSRKGTRPGLLSFFNYAKESILPQQVKKSY</sequence>
<keyword evidence="5" id="KW-1133">Transmembrane helix</keyword>
<dbReference type="InParanoid" id="A0A6P6YF08"/>
<evidence type="ECO:0000313" key="8">
    <source>
        <dbReference type="RefSeq" id="XP_027203476.1"/>
    </source>
</evidence>
<dbReference type="GO" id="GO:0097020">
    <property type="term" value="F:COPII receptor activity"/>
    <property type="evidence" value="ECO:0007669"/>
    <property type="project" value="InterPro"/>
</dbReference>
<gene>
    <name evidence="8" type="primary">LOC113797319</name>
</gene>
<evidence type="ECO:0000313" key="7">
    <source>
        <dbReference type="Proteomes" id="UP000515146"/>
    </source>
</evidence>
<dbReference type="GO" id="GO:0000139">
    <property type="term" value="C:Golgi membrane"/>
    <property type="evidence" value="ECO:0007669"/>
    <property type="project" value="TreeGrafter"/>
</dbReference>
<dbReference type="FunCoup" id="A0A6P6YF08">
    <property type="interactions" value="1034"/>
</dbReference>
<evidence type="ECO:0000256" key="3">
    <source>
        <dbReference type="ARBA" id="ARBA00017877"/>
    </source>
</evidence>
<dbReference type="PANTHER" id="PTHR13144:SF0">
    <property type="entry name" value="PROTEIN TEX261"/>
    <property type="match status" value="1"/>
</dbReference>
<name>A0A6P6YF08_DERPT</name>
<comment type="subcellular location">
    <subcellularLocation>
        <location evidence="1">Membrane</location>
        <topology evidence="1">Multi-pass membrane protein</topology>
    </subcellularLocation>
</comment>
<evidence type="ECO:0000256" key="1">
    <source>
        <dbReference type="ARBA" id="ARBA00004141"/>
    </source>
</evidence>
<evidence type="ECO:0000256" key="4">
    <source>
        <dbReference type="ARBA" id="ARBA00022692"/>
    </source>
</evidence>
<proteinExistence type="inferred from homology"/>
<keyword evidence="4" id="KW-0812">Transmembrane</keyword>
<reference evidence="8" key="1">
    <citation type="submission" date="2025-08" db="UniProtKB">
        <authorList>
            <consortium name="RefSeq"/>
        </authorList>
    </citation>
    <scope>IDENTIFICATION</scope>
    <source>
        <strain evidence="8">Airmid</strain>
    </source>
</reference>
<evidence type="ECO:0000256" key="5">
    <source>
        <dbReference type="ARBA" id="ARBA00022989"/>
    </source>
</evidence>
<dbReference type="GeneID" id="113797319"/>
<dbReference type="GO" id="GO:0005789">
    <property type="term" value="C:endoplasmic reticulum membrane"/>
    <property type="evidence" value="ECO:0007669"/>
    <property type="project" value="TreeGrafter"/>
</dbReference>
<dbReference type="KEGG" id="dpte:113797319"/>